<dbReference type="Proteomes" id="UP000219922">
    <property type="component" value="Unassembled WGS sequence"/>
</dbReference>
<dbReference type="PANTHER" id="PTHR42709">
    <property type="entry name" value="ALKALINE PHOSPHATASE LIKE PROTEIN"/>
    <property type="match status" value="1"/>
</dbReference>
<proteinExistence type="inferred from homology"/>
<keyword evidence="2" id="KW-1133">Transmembrane helix</keyword>
<dbReference type="Pfam" id="PF09335">
    <property type="entry name" value="VTT_dom"/>
    <property type="match status" value="1"/>
</dbReference>
<evidence type="ECO:0000313" key="5">
    <source>
        <dbReference type="Proteomes" id="UP000219922"/>
    </source>
</evidence>
<dbReference type="InterPro" id="IPR051311">
    <property type="entry name" value="DedA_domain"/>
</dbReference>
<dbReference type="GO" id="GO:0005886">
    <property type="term" value="C:plasma membrane"/>
    <property type="evidence" value="ECO:0007669"/>
    <property type="project" value="TreeGrafter"/>
</dbReference>
<dbReference type="RefSeq" id="WP_098006957.1">
    <property type="nucleotide sequence ID" value="NZ_NUJB01000045.1"/>
</dbReference>
<feature type="transmembrane region" description="Helical" evidence="2">
    <location>
        <begin position="15"/>
        <end position="35"/>
    </location>
</feature>
<sequence length="203" mass="22938">MKDFIMHVLMFLSDLGYLGIALGLMIEVIPSEIVLSYGGFLVAQGKITFIGAVIAGSIGGLFAQLFLYWIGLYGGRAFIYKFGKYIFIQKKHVDLAEKWFQKYGSAVVFFARFIPVVRHAISIPAGLSKMPLNKFIGYTSIAMVPWTILFLSLGVKLNDNWEQINTIAEPYVKPVMFTSITLIVMYLAFVLIKKNFILKKENR</sequence>
<dbReference type="AlphaFoldDB" id="A0A9X6SSU3"/>
<keyword evidence="2" id="KW-0472">Membrane</keyword>
<comment type="similarity">
    <text evidence="1">Belongs to the DedA family.</text>
</comment>
<dbReference type="EMBL" id="NVMX01000177">
    <property type="protein sequence ID" value="PDZ94500.1"/>
    <property type="molecule type" value="Genomic_DNA"/>
</dbReference>
<gene>
    <name evidence="4" type="ORF">CON36_33490</name>
</gene>
<dbReference type="PANTHER" id="PTHR42709:SF8">
    <property type="entry name" value="UNDECAPRENYL PHOSPHATE TRANSPORTER A"/>
    <property type="match status" value="1"/>
</dbReference>
<keyword evidence="2" id="KW-0812">Transmembrane</keyword>
<evidence type="ECO:0000256" key="2">
    <source>
        <dbReference type="SAM" id="Phobius"/>
    </source>
</evidence>
<dbReference type="InterPro" id="IPR032816">
    <property type="entry name" value="VTT_dom"/>
</dbReference>
<feature type="transmembrane region" description="Helical" evidence="2">
    <location>
        <begin position="47"/>
        <end position="70"/>
    </location>
</feature>
<reference evidence="4 5" key="1">
    <citation type="submission" date="2017-09" db="EMBL/GenBank/DDBJ databases">
        <title>Large-scale bioinformatics analysis of Bacillus genomes uncovers conserved roles of natural products in bacterial physiology.</title>
        <authorList>
            <consortium name="Agbiome Team Llc"/>
            <person name="Bleich R.M."/>
            <person name="Grubbs K.J."/>
            <person name="Santa Maria K.C."/>
            <person name="Allen S.E."/>
            <person name="Farag S."/>
            <person name="Shank E.A."/>
            <person name="Bowers A."/>
        </authorList>
    </citation>
    <scope>NUCLEOTIDE SEQUENCE [LARGE SCALE GENOMIC DNA]</scope>
    <source>
        <strain evidence="4 5">AFS092789</strain>
    </source>
</reference>
<feature type="transmembrane region" description="Helical" evidence="2">
    <location>
        <begin position="175"/>
        <end position="192"/>
    </location>
</feature>
<evidence type="ECO:0000313" key="4">
    <source>
        <dbReference type="EMBL" id="PDZ94500.1"/>
    </source>
</evidence>
<comment type="caution">
    <text evidence="4">The sequence shown here is derived from an EMBL/GenBank/DDBJ whole genome shotgun (WGS) entry which is preliminary data.</text>
</comment>
<feature type="transmembrane region" description="Helical" evidence="2">
    <location>
        <begin position="135"/>
        <end position="155"/>
    </location>
</feature>
<feature type="domain" description="VTT" evidence="3">
    <location>
        <begin position="29"/>
        <end position="154"/>
    </location>
</feature>
<evidence type="ECO:0000259" key="3">
    <source>
        <dbReference type="Pfam" id="PF09335"/>
    </source>
</evidence>
<organism evidence="4 5">
    <name type="scientific">Bacillus cereus</name>
    <dbReference type="NCBI Taxonomy" id="1396"/>
    <lineage>
        <taxon>Bacteria</taxon>
        <taxon>Bacillati</taxon>
        <taxon>Bacillota</taxon>
        <taxon>Bacilli</taxon>
        <taxon>Bacillales</taxon>
        <taxon>Bacillaceae</taxon>
        <taxon>Bacillus</taxon>
        <taxon>Bacillus cereus group</taxon>
    </lineage>
</organism>
<protein>
    <submittedName>
        <fullName evidence="4">DedA family protein</fullName>
    </submittedName>
</protein>
<accession>A0A9X6SSU3</accession>
<name>A0A9X6SSU3_BACCE</name>
<evidence type="ECO:0000256" key="1">
    <source>
        <dbReference type="ARBA" id="ARBA00010792"/>
    </source>
</evidence>